<feature type="chain" id="PRO_5046028147" description="H-type lectin domain-containing protein" evidence="1">
    <location>
        <begin position="26"/>
        <end position="550"/>
    </location>
</feature>
<accession>A0ABQ1TMK0</accession>
<dbReference type="InterPro" id="IPR037221">
    <property type="entry name" value="H-type_lectin_dom_sf"/>
</dbReference>
<feature type="signal peptide" evidence="1">
    <location>
        <begin position="1"/>
        <end position="25"/>
    </location>
</feature>
<name>A0ABQ1TMK0_9GAMM</name>
<gene>
    <name evidence="2" type="ORF">GCM10008027_22100</name>
</gene>
<dbReference type="SUPFAM" id="SSF101898">
    <property type="entry name" value="NHL repeat"/>
    <property type="match status" value="1"/>
</dbReference>
<dbReference type="EMBL" id="BMIT01000007">
    <property type="protein sequence ID" value="GGE96593.1"/>
    <property type="molecule type" value="Genomic_DNA"/>
</dbReference>
<evidence type="ECO:0000256" key="1">
    <source>
        <dbReference type="SAM" id="SignalP"/>
    </source>
</evidence>
<dbReference type="Proteomes" id="UP000638462">
    <property type="component" value="Unassembled WGS sequence"/>
</dbReference>
<protein>
    <recommendedName>
        <fullName evidence="4">H-type lectin domain-containing protein</fullName>
    </recommendedName>
</protein>
<proteinExistence type="predicted"/>
<reference evidence="3" key="1">
    <citation type="journal article" date="2019" name="Int. J. Syst. Evol. Microbiol.">
        <title>The Global Catalogue of Microorganisms (GCM) 10K type strain sequencing project: providing services to taxonomists for standard genome sequencing and annotation.</title>
        <authorList>
            <consortium name="The Broad Institute Genomics Platform"/>
            <consortium name="The Broad Institute Genome Sequencing Center for Infectious Disease"/>
            <person name="Wu L."/>
            <person name="Ma J."/>
        </authorList>
    </citation>
    <scope>NUCLEOTIDE SEQUENCE [LARGE SCALE GENOMIC DNA]</scope>
    <source>
        <strain evidence="3">CGMCC 1.15394</strain>
    </source>
</reference>
<evidence type="ECO:0008006" key="4">
    <source>
        <dbReference type="Google" id="ProtNLM"/>
    </source>
</evidence>
<organism evidence="2 3">
    <name type="scientific">Pseudoalteromonas gelatinilytica</name>
    <dbReference type="NCBI Taxonomy" id="1703256"/>
    <lineage>
        <taxon>Bacteria</taxon>
        <taxon>Pseudomonadati</taxon>
        <taxon>Pseudomonadota</taxon>
        <taxon>Gammaproteobacteria</taxon>
        <taxon>Alteromonadales</taxon>
        <taxon>Pseudoalteromonadaceae</taxon>
        <taxon>Pseudoalteromonas</taxon>
    </lineage>
</organism>
<sequence length="550" mass="59879">MSIKTNLLLSSLAVASTLAASNAVAASCQGEIFAMNSGRGETGVVFSLDEQNKSATAHSIAQFSSAAIAYDASTNRTYYASSPIPLEYKVDVSHLDISDEQFSHLPIRADKFKYSRLAYLDHATGEHVVVGTTKSVIGMTYDASSDSLLAVSFTKLYSIDKNTGEATVLADYSDLDGLSRADLVIKNGELLLITTTSVYSIDRTSFAATELSKHDLIAVGGATVNKNGDLVISRSIINDHGDKNESKLYRLDPYSGETCLAATLPVRINDLTTNTQNAVACDVEPSCSLPSELIPYYSEAVIKQLDSNWKSYDFGDQEFTAPAVFTSAPTFNGKHGGTNRLTDVTPAGYSVSFQEWQYLQDGNGHPNIESFDFLTMDEGRYTMSDGTIVEIGSFTLNDTKAFKAVEFSEAFTATPHIFLQTQTFNGPQTVYTRVAGLNNAGFSAAFYEQDTLNEGHRNERVAYFAIIPGSGTTGTLETRAGNKQYSLYQAGINHEGAQIGEHFYFLQEDQSLDSEVVHAKEQVQVMDIEEVSLAQSITTRGPDNFSIRRK</sequence>
<dbReference type="RefSeq" id="WP_188728951.1">
    <property type="nucleotide sequence ID" value="NZ_BMIT01000007.1"/>
</dbReference>
<dbReference type="Gene3D" id="2.60.40.2080">
    <property type="match status" value="1"/>
</dbReference>
<comment type="caution">
    <text evidence="2">The sequence shown here is derived from an EMBL/GenBank/DDBJ whole genome shotgun (WGS) entry which is preliminary data.</text>
</comment>
<keyword evidence="1" id="KW-0732">Signal</keyword>
<evidence type="ECO:0000313" key="2">
    <source>
        <dbReference type="EMBL" id="GGE96593.1"/>
    </source>
</evidence>
<keyword evidence="3" id="KW-1185">Reference proteome</keyword>
<dbReference type="PROSITE" id="PS51257">
    <property type="entry name" value="PROKAR_LIPOPROTEIN"/>
    <property type="match status" value="1"/>
</dbReference>
<evidence type="ECO:0000313" key="3">
    <source>
        <dbReference type="Proteomes" id="UP000638462"/>
    </source>
</evidence>